<evidence type="ECO:0000256" key="3">
    <source>
        <dbReference type="SAM" id="Phobius"/>
    </source>
</evidence>
<accession>A0A7D3XQ15</accession>
<reference evidence="4 5" key="1">
    <citation type="submission" date="2020-01" db="EMBL/GenBank/DDBJ databases">
        <authorList>
            <person name="Gulvik C.A."/>
            <person name="Batra D.G."/>
        </authorList>
    </citation>
    <scope>NUCLEOTIDE SEQUENCE [LARGE SCALE GENOMIC DNA]</scope>
    <source>
        <strain evidence="4 5">W9323</strain>
    </source>
</reference>
<keyword evidence="3" id="KW-1133">Transmembrane helix</keyword>
<evidence type="ECO:0000256" key="2">
    <source>
        <dbReference type="ARBA" id="ARBA00023136"/>
    </source>
</evidence>
<sequence length="496" mass="55998">MEKLSRQLEHQKVESSLEKNSAFLDEILGVGKSFDIVGRDLVYGGKKFRLYFVDGFAKDDVMNRIMEYLGQLERKDLVPDVIGHLLHTHIGYLEVEKTDEMKKIVTAVLSGPLALLVDGEREAILIDARSYPARNPDESELERVVRGSRDGFVETLVFNTALTRRRVRDPSLRMEYYQVGKRSMTDICLSYLEDVADPDLVEILRNRLREIQTDGLPMAEKSLEEYIFKRHWNPYPMVRYTERPDVAAVHLLEGHVLIYVDTSPSVMITPTTFFHHVQHAEEYRQKPVIGAVLRWVRFVAMFASVFLLPMWYLVAVQPDLLPDAWQFIGPKKPGELPLFLQIVIAEVGVEILRMASIHTPSPLVTAMGLVAAILLGETAVNVGLFTSEVILYLAAAVIGTYATPSYEMSLANQLVRVILLVLTALFQLPGFLIGVAAWLVLLALTRSLNTPYMWPLIPINLKALWDVLVRSPMPIKSKRPRILSPNDPDRGGSADP</sequence>
<name>A0A7D3XQ15_9BACL</name>
<dbReference type="InterPro" id="IPR004995">
    <property type="entry name" value="Spore_Ger"/>
</dbReference>
<dbReference type="InterPro" id="IPR050768">
    <property type="entry name" value="UPF0353/GerABKA_families"/>
</dbReference>
<keyword evidence="3" id="KW-0812">Transmembrane</keyword>
<organism evidence="4 5">
    <name type="scientific">Kroppenstedtia pulmonis</name>
    <dbReference type="NCBI Taxonomy" id="1380685"/>
    <lineage>
        <taxon>Bacteria</taxon>
        <taxon>Bacillati</taxon>
        <taxon>Bacillota</taxon>
        <taxon>Bacilli</taxon>
        <taxon>Bacillales</taxon>
        <taxon>Thermoactinomycetaceae</taxon>
        <taxon>Kroppenstedtia</taxon>
    </lineage>
</organism>
<protein>
    <submittedName>
        <fullName evidence="4">Spore germination protein</fullName>
    </submittedName>
</protein>
<keyword evidence="5" id="KW-1185">Reference proteome</keyword>
<proteinExistence type="inferred from homology"/>
<evidence type="ECO:0000256" key="1">
    <source>
        <dbReference type="ARBA" id="ARBA00005278"/>
    </source>
</evidence>
<feature type="transmembrane region" description="Helical" evidence="3">
    <location>
        <begin position="364"/>
        <end position="383"/>
    </location>
</feature>
<dbReference type="KEGG" id="kpul:GXN76_05745"/>
<dbReference type="Proteomes" id="UP000503088">
    <property type="component" value="Chromosome"/>
</dbReference>
<dbReference type="GO" id="GO:0016020">
    <property type="term" value="C:membrane"/>
    <property type="evidence" value="ECO:0007669"/>
    <property type="project" value="InterPro"/>
</dbReference>
<evidence type="ECO:0000313" key="5">
    <source>
        <dbReference type="Proteomes" id="UP000503088"/>
    </source>
</evidence>
<comment type="similarity">
    <text evidence="1">Belongs to the GerABKA family.</text>
</comment>
<dbReference type="AlphaFoldDB" id="A0A7D3XQ15"/>
<evidence type="ECO:0000313" key="4">
    <source>
        <dbReference type="EMBL" id="QKG84022.1"/>
    </source>
</evidence>
<dbReference type="Pfam" id="PF03323">
    <property type="entry name" value="GerA"/>
    <property type="match status" value="1"/>
</dbReference>
<keyword evidence="2 3" id="KW-0472">Membrane</keyword>
<feature type="transmembrane region" description="Helical" evidence="3">
    <location>
        <begin position="295"/>
        <end position="314"/>
    </location>
</feature>
<feature type="transmembrane region" description="Helical" evidence="3">
    <location>
        <begin position="389"/>
        <end position="406"/>
    </location>
</feature>
<gene>
    <name evidence="4" type="ORF">GXN76_05745</name>
</gene>
<dbReference type="GO" id="GO:0009847">
    <property type="term" value="P:spore germination"/>
    <property type="evidence" value="ECO:0007669"/>
    <property type="project" value="InterPro"/>
</dbReference>
<dbReference type="PIRSF" id="PIRSF005690">
    <property type="entry name" value="GerBA"/>
    <property type="match status" value="1"/>
</dbReference>
<dbReference type="PANTHER" id="PTHR22550:SF9">
    <property type="entry name" value="STAGE V SPORULATION PROTEIN AF"/>
    <property type="match status" value="1"/>
</dbReference>
<dbReference type="PANTHER" id="PTHR22550">
    <property type="entry name" value="SPORE GERMINATION PROTEIN"/>
    <property type="match status" value="1"/>
</dbReference>
<dbReference type="EMBL" id="CP048104">
    <property type="protein sequence ID" value="QKG84022.1"/>
    <property type="molecule type" value="Genomic_DNA"/>
</dbReference>
<feature type="transmembrane region" description="Helical" evidence="3">
    <location>
        <begin position="418"/>
        <end position="440"/>
    </location>
</feature>